<protein>
    <recommendedName>
        <fullName evidence="9">Scarecrow-like protein 8</fullName>
    </recommendedName>
</protein>
<feature type="region of interest" description="Disordered" evidence="6">
    <location>
        <begin position="179"/>
        <end position="203"/>
    </location>
</feature>
<keyword evidence="2" id="KW-0805">Transcription regulation</keyword>
<name>A0AAN9S8N2_PSOTE</name>
<evidence type="ECO:0000256" key="3">
    <source>
        <dbReference type="ARBA" id="ARBA00023163"/>
    </source>
</evidence>
<gene>
    <name evidence="7" type="ORF">VNO78_19751</name>
</gene>
<evidence type="ECO:0008006" key="9">
    <source>
        <dbReference type="Google" id="ProtNLM"/>
    </source>
</evidence>
<comment type="caution">
    <text evidence="5">Lacks conserved residue(s) required for the propagation of feature annotation.</text>
</comment>
<comment type="similarity">
    <text evidence="5">Belongs to the GRAS family.</text>
</comment>
<evidence type="ECO:0000256" key="1">
    <source>
        <dbReference type="ARBA" id="ARBA00004123"/>
    </source>
</evidence>
<proteinExistence type="inferred from homology"/>
<evidence type="ECO:0000256" key="4">
    <source>
        <dbReference type="ARBA" id="ARBA00023242"/>
    </source>
</evidence>
<keyword evidence="4" id="KW-0539">Nucleus</keyword>
<dbReference type="AlphaFoldDB" id="A0AAN9S8N2"/>
<feature type="region of interest" description="SAW" evidence="5">
    <location>
        <begin position="487"/>
        <end position="560"/>
    </location>
</feature>
<organism evidence="7 8">
    <name type="scientific">Psophocarpus tetragonolobus</name>
    <name type="common">Winged bean</name>
    <name type="synonym">Dolichos tetragonolobus</name>
    <dbReference type="NCBI Taxonomy" id="3891"/>
    <lineage>
        <taxon>Eukaryota</taxon>
        <taxon>Viridiplantae</taxon>
        <taxon>Streptophyta</taxon>
        <taxon>Embryophyta</taxon>
        <taxon>Tracheophyta</taxon>
        <taxon>Spermatophyta</taxon>
        <taxon>Magnoliopsida</taxon>
        <taxon>eudicotyledons</taxon>
        <taxon>Gunneridae</taxon>
        <taxon>Pentapetalae</taxon>
        <taxon>rosids</taxon>
        <taxon>fabids</taxon>
        <taxon>Fabales</taxon>
        <taxon>Fabaceae</taxon>
        <taxon>Papilionoideae</taxon>
        <taxon>50 kb inversion clade</taxon>
        <taxon>NPAAA clade</taxon>
        <taxon>indigoferoid/millettioid clade</taxon>
        <taxon>Phaseoleae</taxon>
        <taxon>Psophocarpus</taxon>
    </lineage>
</organism>
<dbReference type="PROSITE" id="PS50985">
    <property type="entry name" value="GRAS"/>
    <property type="match status" value="1"/>
</dbReference>
<keyword evidence="8" id="KW-1185">Reference proteome</keyword>
<feature type="region of interest" description="Leucine repeat II (LRII)" evidence="5">
    <location>
        <begin position="350"/>
        <end position="382"/>
    </location>
</feature>
<feature type="compositionally biased region" description="Gly residues" evidence="6">
    <location>
        <begin position="1"/>
        <end position="11"/>
    </location>
</feature>
<sequence length="560" mass="62077">MSSPGFPGGGASDIYGGARGFPGQSPMNNHNHNHQPLYRSQPSILHNPSSHIGKRTLAEFQTHNLNNNRNPLIFNYLLRCVKPRTFRHADFSTPELPGFPLRRYGVPLLHHNAEPFNMPNANLPTVENRLIAPQKNLMDRRLKELEKQLLEDNDEEQGSVITTTTSEWSQSDTIQNLITQHKPASSSSTSSTTSSNTSAESINSKHSLTEAAITISEGNYDAATEILTRLSRNSDQCFVNCMVSALKSRMNHVQYPPPVAELFSTQHAESTHLLFEHSLFFKVALLVANIAILESSFDDNAKLCVLDFDIGNGNQYVSLLHELAARRRGAPAAVKIVAVADTSSEDTLDTVAVLLRRHAHKLGIAFEFKPLTQRLAELTRESLGCGPDELLAVNFAFKLYKMPDESVSTENPRDDLLRRVKALAPRVVTMVEQELNTNTAPFVARVAEVCAYYGPLFDSLESTMSRENSERVKIEEGLSRKVANSLACEGRNRVERCEVFGKWRARMGMAGFKLKPLSQRVAESFKARLGAGNRVAVKVENGGICFGWMGRTLTVASAWC</sequence>
<reference evidence="7 8" key="1">
    <citation type="submission" date="2024-01" db="EMBL/GenBank/DDBJ databases">
        <title>The genomes of 5 underutilized Papilionoideae crops provide insights into root nodulation and disease resistanc.</title>
        <authorList>
            <person name="Jiang F."/>
        </authorList>
    </citation>
    <scope>NUCLEOTIDE SEQUENCE [LARGE SCALE GENOMIC DNA]</scope>
    <source>
        <strain evidence="7">DUOXIRENSHENG_FW03</strain>
        <tissue evidence="7">Leaves</tissue>
    </source>
</reference>
<evidence type="ECO:0000256" key="5">
    <source>
        <dbReference type="PROSITE-ProRule" id="PRU01191"/>
    </source>
</evidence>
<accession>A0AAN9S8N2</accession>
<dbReference type="InterPro" id="IPR005202">
    <property type="entry name" value="TF_GRAS"/>
</dbReference>
<feature type="compositionally biased region" description="Low complexity" evidence="6">
    <location>
        <begin position="185"/>
        <end position="198"/>
    </location>
</feature>
<comment type="subcellular location">
    <subcellularLocation>
        <location evidence="1">Nucleus</location>
    </subcellularLocation>
</comment>
<dbReference type="EMBL" id="JAYMYS010000005">
    <property type="protein sequence ID" value="KAK7391337.1"/>
    <property type="molecule type" value="Genomic_DNA"/>
</dbReference>
<dbReference type="Proteomes" id="UP001386955">
    <property type="component" value="Unassembled WGS sequence"/>
</dbReference>
<evidence type="ECO:0000256" key="6">
    <source>
        <dbReference type="SAM" id="MobiDB-lite"/>
    </source>
</evidence>
<evidence type="ECO:0000256" key="2">
    <source>
        <dbReference type="ARBA" id="ARBA00023015"/>
    </source>
</evidence>
<dbReference type="Pfam" id="PF03514">
    <property type="entry name" value="GRAS"/>
    <property type="match status" value="1"/>
</dbReference>
<comment type="caution">
    <text evidence="7">The sequence shown here is derived from an EMBL/GenBank/DDBJ whole genome shotgun (WGS) entry which is preliminary data.</text>
</comment>
<dbReference type="PANTHER" id="PTHR31636">
    <property type="entry name" value="OSJNBA0084A10.13 PROTEIN-RELATED"/>
    <property type="match status" value="1"/>
</dbReference>
<keyword evidence="3" id="KW-0804">Transcription</keyword>
<evidence type="ECO:0000313" key="7">
    <source>
        <dbReference type="EMBL" id="KAK7391337.1"/>
    </source>
</evidence>
<feature type="region of interest" description="Disordered" evidence="6">
    <location>
        <begin position="1"/>
        <end position="36"/>
    </location>
</feature>
<evidence type="ECO:0000313" key="8">
    <source>
        <dbReference type="Proteomes" id="UP001386955"/>
    </source>
</evidence>
<dbReference type="GO" id="GO:0005634">
    <property type="term" value="C:nucleus"/>
    <property type="evidence" value="ECO:0007669"/>
    <property type="project" value="UniProtKB-SubCell"/>
</dbReference>